<organism evidence="1 2">
    <name type="scientific">Thalassiosira oceanica</name>
    <name type="common">Marine diatom</name>
    <dbReference type="NCBI Taxonomy" id="159749"/>
    <lineage>
        <taxon>Eukaryota</taxon>
        <taxon>Sar</taxon>
        <taxon>Stramenopiles</taxon>
        <taxon>Ochrophyta</taxon>
        <taxon>Bacillariophyta</taxon>
        <taxon>Coscinodiscophyceae</taxon>
        <taxon>Thalassiosirophycidae</taxon>
        <taxon>Thalassiosirales</taxon>
        <taxon>Thalassiosiraceae</taxon>
        <taxon>Thalassiosira</taxon>
    </lineage>
</organism>
<gene>
    <name evidence="1" type="ORF">THAOC_04351</name>
</gene>
<comment type="caution">
    <text evidence="1">The sequence shown here is derived from an EMBL/GenBank/DDBJ whole genome shotgun (WGS) entry which is preliminary data.</text>
</comment>
<evidence type="ECO:0000313" key="2">
    <source>
        <dbReference type="Proteomes" id="UP000266841"/>
    </source>
</evidence>
<protein>
    <recommendedName>
        <fullName evidence="3">Thioredoxin-like fold domain-containing protein</fullName>
    </recommendedName>
</protein>
<keyword evidence="2" id="KW-1185">Reference proteome</keyword>
<dbReference type="AlphaFoldDB" id="K0TA65"/>
<proteinExistence type="predicted"/>
<dbReference type="EMBL" id="AGNL01004038">
    <property type="protein sequence ID" value="EJK73999.1"/>
    <property type="molecule type" value="Genomic_DNA"/>
</dbReference>
<name>K0TA65_THAOC</name>
<sequence>MDHDDKEVAKRVLGFKQVPFYVVLDKEGDIVQMGSKKHIDFDNIPGVIKDEPAESDTAANNSNGAFEILDLDF</sequence>
<reference evidence="1 2" key="1">
    <citation type="journal article" date="2012" name="Genome Biol.">
        <title>Genome and low-iron response of an oceanic diatom adapted to chronic iron limitation.</title>
        <authorList>
            <person name="Lommer M."/>
            <person name="Specht M."/>
            <person name="Roy A.S."/>
            <person name="Kraemer L."/>
            <person name="Andreson R."/>
            <person name="Gutowska M.A."/>
            <person name="Wolf J."/>
            <person name="Bergner S.V."/>
            <person name="Schilhabel M.B."/>
            <person name="Klostermeier U.C."/>
            <person name="Beiko R.G."/>
            <person name="Rosenstiel P."/>
            <person name="Hippler M."/>
            <person name="Laroche J."/>
        </authorList>
    </citation>
    <scope>NUCLEOTIDE SEQUENCE [LARGE SCALE GENOMIC DNA]</scope>
    <source>
        <strain evidence="1 2">CCMP1005</strain>
    </source>
</reference>
<dbReference type="Proteomes" id="UP000266841">
    <property type="component" value="Unassembled WGS sequence"/>
</dbReference>
<evidence type="ECO:0000313" key="1">
    <source>
        <dbReference type="EMBL" id="EJK73999.1"/>
    </source>
</evidence>
<dbReference type="OrthoDB" id="273823at2759"/>
<accession>K0TA65</accession>
<evidence type="ECO:0008006" key="3">
    <source>
        <dbReference type="Google" id="ProtNLM"/>
    </source>
</evidence>